<name>A0ACC1TJZ3_9AGAR</name>
<reference evidence="1" key="1">
    <citation type="submission" date="2022-09" db="EMBL/GenBank/DDBJ databases">
        <title>A Global Phylogenomic Analysis of the Shiitake Genus Lentinula.</title>
        <authorList>
            <consortium name="DOE Joint Genome Institute"/>
            <person name="Sierra-Patev S."/>
            <person name="Min B."/>
            <person name="Naranjo-Ortiz M."/>
            <person name="Looney B."/>
            <person name="Konkel Z."/>
            <person name="Slot J.C."/>
            <person name="Sakamoto Y."/>
            <person name="Steenwyk J.L."/>
            <person name="Rokas A."/>
            <person name="Carro J."/>
            <person name="Camarero S."/>
            <person name="Ferreira P."/>
            <person name="Molpeceres G."/>
            <person name="Ruiz-Duenas F.J."/>
            <person name="Serrano A."/>
            <person name="Henrissat B."/>
            <person name="Drula E."/>
            <person name="Hughes K.W."/>
            <person name="Mata J.L."/>
            <person name="Ishikawa N.K."/>
            <person name="Vargas-Isla R."/>
            <person name="Ushijima S."/>
            <person name="Smith C.A."/>
            <person name="Ahrendt S."/>
            <person name="Andreopoulos W."/>
            <person name="He G."/>
            <person name="Labutti K."/>
            <person name="Lipzen A."/>
            <person name="Ng V."/>
            <person name="Riley R."/>
            <person name="Sandor L."/>
            <person name="Barry K."/>
            <person name="Martinez A.T."/>
            <person name="Xiao Y."/>
            <person name="Gibbons J.G."/>
            <person name="Terashima K."/>
            <person name="Grigoriev I.V."/>
            <person name="Hibbett D.S."/>
        </authorList>
    </citation>
    <scope>NUCLEOTIDE SEQUENCE</scope>
    <source>
        <strain evidence="1">TMI1499</strain>
    </source>
</reference>
<evidence type="ECO:0000313" key="1">
    <source>
        <dbReference type="EMBL" id="KAJ3805022.1"/>
    </source>
</evidence>
<organism evidence="1 2">
    <name type="scientific">Lentinula aff. lateritia</name>
    <dbReference type="NCBI Taxonomy" id="2804960"/>
    <lineage>
        <taxon>Eukaryota</taxon>
        <taxon>Fungi</taxon>
        <taxon>Dikarya</taxon>
        <taxon>Basidiomycota</taxon>
        <taxon>Agaricomycotina</taxon>
        <taxon>Agaricomycetes</taxon>
        <taxon>Agaricomycetidae</taxon>
        <taxon>Agaricales</taxon>
        <taxon>Marasmiineae</taxon>
        <taxon>Omphalotaceae</taxon>
        <taxon>Lentinula</taxon>
    </lineage>
</organism>
<gene>
    <name evidence="1" type="ORF">F5876DRAFT_3915</name>
</gene>
<sequence length="59" mass="6672">GDIDYDGQYVWATIAQYQPNPTATIIRVDLNTCGIVHDISQNTLTTPQDWGSRNFITWS</sequence>
<keyword evidence="2" id="KW-1185">Reference proteome</keyword>
<feature type="non-terminal residue" evidence="1">
    <location>
        <position position="1"/>
    </location>
</feature>
<protein>
    <submittedName>
        <fullName evidence="1">Uncharacterized protein</fullName>
    </submittedName>
</protein>
<comment type="caution">
    <text evidence="1">The sequence shown here is derived from an EMBL/GenBank/DDBJ whole genome shotgun (WGS) entry which is preliminary data.</text>
</comment>
<proteinExistence type="predicted"/>
<evidence type="ECO:0000313" key="2">
    <source>
        <dbReference type="Proteomes" id="UP001163835"/>
    </source>
</evidence>
<feature type="non-terminal residue" evidence="1">
    <location>
        <position position="59"/>
    </location>
</feature>
<accession>A0ACC1TJZ3</accession>
<dbReference type="EMBL" id="MU795716">
    <property type="protein sequence ID" value="KAJ3805022.1"/>
    <property type="molecule type" value="Genomic_DNA"/>
</dbReference>
<dbReference type="Proteomes" id="UP001163835">
    <property type="component" value="Unassembled WGS sequence"/>
</dbReference>